<dbReference type="Proteomes" id="UP000826300">
    <property type="component" value="Chromosome"/>
</dbReference>
<accession>A0A8G1EBS7</accession>
<gene>
    <name evidence="1" type="ORF">JO391_11650</name>
</gene>
<evidence type="ECO:0008006" key="3">
    <source>
        <dbReference type="Google" id="ProtNLM"/>
    </source>
</evidence>
<organism evidence="1 2">
    <name type="scientific">Neotabrizicola shimadae</name>
    <dbReference type="NCBI Taxonomy" id="2807096"/>
    <lineage>
        <taxon>Bacteria</taxon>
        <taxon>Pseudomonadati</taxon>
        <taxon>Pseudomonadota</taxon>
        <taxon>Alphaproteobacteria</taxon>
        <taxon>Rhodobacterales</taxon>
        <taxon>Paracoccaceae</taxon>
        <taxon>Neotabrizicola</taxon>
    </lineage>
</organism>
<dbReference type="KEGG" id="nsm:JO391_11650"/>
<dbReference type="RefSeq" id="WP_220660664.1">
    <property type="nucleotide sequence ID" value="NZ_CP069370.1"/>
</dbReference>
<evidence type="ECO:0000313" key="2">
    <source>
        <dbReference type="Proteomes" id="UP000826300"/>
    </source>
</evidence>
<dbReference type="AlphaFoldDB" id="A0A8G1EBS7"/>
<sequence>MAIVEIFAFLAGAHRGADAVPEPTGVSVPLSGPLFEHINDLYGRSAADCLVEIAFTSNGNQENAFRSLLMEFSRNGGFDAAAAISKKLSTCTTRRSKLGLLFLVRANDNKGTVVVLARFPTDTAILVDDASGSLDVKLLDKVFVKDYHAYKSARFAGVPTKGAFWDGHVLDRQINSYREDASRYWVKDFLEADFKITSAHGTDRFARAVKDASAGASFAEKRELHHFVGILDNINDQVMSPREILQKFAISAHVTERVLSKMPAPAADQTFKFDRSLFNSVNSYRTVETAEGAIITAESAIFENVIQYEVIERTETTERVRLSTEGLLAADKLRRVK</sequence>
<reference evidence="1" key="1">
    <citation type="submission" date="2021-02" db="EMBL/GenBank/DDBJ databases">
        <title>Rhodobacter shimadae sp. nov., an aerobic anoxygenic phototrophic bacterium isolated from a hot spring.</title>
        <authorList>
            <person name="Muramatsu S."/>
            <person name="Haruta S."/>
            <person name="Hirose S."/>
            <person name="Hanada S."/>
        </authorList>
    </citation>
    <scope>NUCLEOTIDE SEQUENCE</scope>
    <source>
        <strain evidence="1">N10</strain>
    </source>
</reference>
<evidence type="ECO:0000313" key="1">
    <source>
        <dbReference type="EMBL" id="QYZ68441.1"/>
    </source>
</evidence>
<name>A0A8G1EBS7_9RHOB</name>
<protein>
    <recommendedName>
        <fullName evidence="3">Nucleoid-associated protein</fullName>
    </recommendedName>
</protein>
<proteinExistence type="predicted"/>
<keyword evidence="2" id="KW-1185">Reference proteome</keyword>
<dbReference type="EMBL" id="CP069370">
    <property type="protein sequence ID" value="QYZ68441.1"/>
    <property type="molecule type" value="Genomic_DNA"/>
</dbReference>